<feature type="compositionally biased region" description="Basic residues" evidence="1">
    <location>
        <begin position="148"/>
        <end position="163"/>
    </location>
</feature>
<sequence length="402" mass="43915">MPAISSTSHVILNLAGTKTMRPSLDALLVQQDAPLRGTFGCAGTSTLQLSGSHQRRGSQVQGGKPTTCDANDEFASVHADLPTYFKKSKKTIKSDKCPAFFSILATVLGRIIDGTSVTPPIIDVDIHLCGATLQRAPESASLSQQPKATHKRTNKNKNKKAKKATPTAILGRIIDALSKYTKASGRLVTHTISSLLSRLILRRASESASLLQQTRDTHQKKNKKETKRKTKKTKKTPGTLFTPSYVCPYPSTASLVDDNACADQTRIFSVLRGSAASNSNHGDVDAEADEYLRSAFNVPNARSPPWVGWSDYEVDETLGRHPPVEELDSWMFPSIPFEPFSHSLSSDDALATLAAADTGPTRPFGFVRTNYVERVDYNEAYETTLLNVALDLPFSMKPFIYP</sequence>
<feature type="region of interest" description="Disordered" evidence="1">
    <location>
        <begin position="207"/>
        <end position="237"/>
    </location>
</feature>
<name>A0AAD7THS4_9APHY</name>
<feature type="region of interest" description="Disordered" evidence="1">
    <location>
        <begin position="137"/>
        <end position="164"/>
    </location>
</feature>
<reference evidence="2" key="1">
    <citation type="submission" date="2022-11" db="EMBL/GenBank/DDBJ databases">
        <title>Genome Sequence of Cubamyces cubensis.</title>
        <authorList>
            <person name="Buettner E."/>
        </authorList>
    </citation>
    <scope>NUCLEOTIDE SEQUENCE</scope>
    <source>
        <strain evidence="2">MPL-01</strain>
    </source>
</reference>
<proteinExistence type="predicted"/>
<evidence type="ECO:0000313" key="3">
    <source>
        <dbReference type="Proteomes" id="UP001215151"/>
    </source>
</evidence>
<dbReference type="AlphaFoldDB" id="A0AAD7THS4"/>
<gene>
    <name evidence="2" type="ORF">ONZ51_g11373</name>
</gene>
<evidence type="ECO:0000256" key="1">
    <source>
        <dbReference type="SAM" id="MobiDB-lite"/>
    </source>
</evidence>
<dbReference type="EMBL" id="JAPEVG010000534">
    <property type="protein sequence ID" value="KAJ8457697.1"/>
    <property type="molecule type" value="Genomic_DNA"/>
</dbReference>
<dbReference type="Proteomes" id="UP001215151">
    <property type="component" value="Unassembled WGS sequence"/>
</dbReference>
<organism evidence="2 3">
    <name type="scientific">Trametes cubensis</name>
    <dbReference type="NCBI Taxonomy" id="1111947"/>
    <lineage>
        <taxon>Eukaryota</taxon>
        <taxon>Fungi</taxon>
        <taxon>Dikarya</taxon>
        <taxon>Basidiomycota</taxon>
        <taxon>Agaricomycotina</taxon>
        <taxon>Agaricomycetes</taxon>
        <taxon>Polyporales</taxon>
        <taxon>Polyporaceae</taxon>
        <taxon>Trametes</taxon>
    </lineage>
</organism>
<accession>A0AAD7THS4</accession>
<protein>
    <submittedName>
        <fullName evidence="2">Uncharacterized protein</fullName>
    </submittedName>
</protein>
<comment type="caution">
    <text evidence="2">The sequence shown here is derived from an EMBL/GenBank/DDBJ whole genome shotgun (WGS) entry which is preliminary data.</text>
</comment>
<feature type="compositionally biased region" description="Basic residues" evidence="1">
    <location>
        <begin position="218"/>
        <end position="235"/>
    </location>
</feature>
<evidence type="ECO:0000313" key="2">
    <source>
        <dbReference type="EMBL" id="KAJ8457697.1"/>
    </source>
</evidence>
<keyword evidence="3" id="KW-1185">Reference proteome</keyword>